<comment type="caution">
    <text evidence="8">The sequence shown here is derived from an EMBL/GenBank/DDBJ whole genome shotgun (WGS) entry which is preliminary data.</text>
</comment>
<dbReference type="GO" id="GO:0005634">
    <property type="term" value="C:nucleus"/>
    <property type="evidence" value="ECO:0007669"/>
    <property type="project" value="UniProtKB-SubCell"/>
</dbReference>
<feature type="domain" description="Xylanolytic transcriptional activator regulatory" evidence="7">
    <location>
        <begin position="173"/>
        <end position="424"/>
    </location>
</feature>
<evidence type="ECO:0000256" key="6">
    <source>
        <dbReference type="SAM" id="MobiDB-lite"/>
    </source>
</evidence>
<keyword evidence="5" id="KW-0539">Nucleus</keyword>
<keyword evidence="9" id="KW-1185">Reference proteome</keyword>
<dbReference type="GO" id="GO:0003677">
    <property type="term" value="F:DNA binding"/>
    <property type="evidence" value="ECO:0007669"/>
    <property type="project" value="InterPro"/>
</dbReference>
<evidence type="ECO:0000259" key="7">
    <source>
        <dbReference type="Pfam" id="PF04082"/>
    </source>
</evidence>
<dbReference type="EMBL" id="MBFU01000282">
    <property type="protein sequence ID" value="PWA00827.1"/>
    <property type="molecule type" value="Genomic_DNA"/>
</dbReference>
<evidence type="ECO:0000313" key="8">
    <source>
        <dbReference type="EMBL" id="PWA00827.1"/>
    </source>
</evidence>
<proteinExistence type="predicted"/>
<name>A0A2U1J6X5_SMIAN</name>
<keyword evidence="4" id="KW-0804">Transcription</keyword>
<accession>A0A2U1J6X5</accession>
<comment type="subcellular location">
    <subcellularLocation>
        <location evidence="1">Nucleus</location>
    </subcellularLocation>
</comment>
<reference evidence="8 9" key="1">
    <citation type="journal article" date="2018" name="MBio">
        <title>Comparative Genomics Reveals the Core Gene Toolbox for the Fungus-Insect Symbiosis.</title>
        <authorList>
            <person name="Wang Y."/>
            <person name="Stata M."/>
            <person name="Wang W."/>
            <person name="Stajich J.E."/>
            <person name="White M.M."/>
            <person name="Moncalvo J.M."/>
        </authorList>
    </citation>
    <scope>NUCLEOTIDE SEQUENCE [LARGE SCALE GENOMIC DNA]</scope>
    <source>
        <strain evidence="8 9">AUS-126-30</strain>
    </source>
</reference>
<dbReference type="Pfam" id="PF04082">
    <property type="entry name" value="Fungal_trans"/>
    <property type="match status" value="1"/>
</dbReference>
<dbReference type="InterPro" id="IPR050815">
    <property type="entry name" value="TF_fung"/>
</dbReference>
<evidence type="ECO:0000256" key="2">
    <source>
        <dbReference type="ARBA" id="ARBA00022723"/>
    </source>
</evidence>
<dbReference type="GO" id="GO:0008270">
    <property type="term" value="F:zinc ion binding"/>
    <property type="evidence" value="ECO:0007669"/>
    <property type="project" value="InterPro"/>
</dbReference>
<dbReference type="CDD" id="cd12148">
    <property type="entry name" value="fungal_TF_MHR"/>
    <property type="match status" value="1"/>
</dbReference>
<sequence length="449" mass="52664">MNPDKNDANTKKKKKAVLQKSILKRKKTFIQKQQNLIAIDKGLSRLEEDLAFFNDLIDSQTFTLAKPVNNSNDKKSVFLYQFNEFHNRNKNITGLSRLSKITEHEIIAEMSKSPNSLAPRKDEKSPSPTTITQSGKVNEENSIYTFPEYRVVENVILMFIRVKFIHMMPIRLHLFLNDLKNDRIPLYFLYVLLASGMQFCWKSRDQAEINTEKEYSNRAQQLLTLEKNTKSPYYPWACVIFSLHYIIIDKMDMNSEYIRKAMSIVIANRYHTIDIPKRSFSKKKLTEIEEQEIEFKRRVFWLCFKFSVLDSVSFATPLQLNLKDIFTNLPKNDLSWRYGSINDEFGGYLMSVHVSSETKNVPQELQDYFSRKCKELIKYSKIVSIRNRKCLPGKSNLQEYEKGIVEIHKLLLGLEKDINLNDNSRLVLNPVILNMDQEFIQKYLTIPMS</sequence>
<dbReference type="InterPro" id="IPR007219">
    <property type="entry name" value="XnlR_reg_dom"/>
</dbReference>
<gene>
    <name evidence="8" type="ORF">BB558_003104</name>
</gene>
<evidence type="ECO:0000256" key="1">
    <source>
        <dbReference type="ARBA" id="ARBA00004123"/>
    </source>
</evidence>
<evidence type="ECO:0000256" key="4">
    <source>
        <dbReference type="ARBA" id="ARBA00023163"/>
    </source>
</evidence>
<keyword evidence="2" id="KW-0479">Metal-binding</keyword>
<dbReference type="PANTHER" id="PTHR47338">
    <property type="entry name" value="ZN(II)2CYS6 TRANSCRIPTION FACTOR (EUROFUNG)-RELATED"/>
    <property type="match status" value="1"/>
</dbReference>
<protein>
    <recommendedName>
        <fullName evidence="7">Xylanolytic transcriptional activator regulatory domain-containing protein</fullName>
    </recommendedName>
</protein>
<dbReference type="GO" id="GO:0006351">
    <property type="term" value="P:DNA-templated transcription"/>
    <property type="evidence" value="ECO:0007669"/>
    <property type="project" value="InterPro"/>
</dbReference>
<dbReference type="PANTHER" id="PTHR47338:SF5">
    <property type="entry name" value="ZN(II)2CYS6 TRANSCRIPTION FACTOR (EUROFUNG)"/>
    <property type="match status" value="1"/>
</dbReference>
<evidence type="ECO:0000313" key="9">
    <source>
        <dbReference type="Proteomes" id="UP000245591"/>
    </source>
</evidence>
<keyword evidence="3" id="KW-0805">Transcription regulation</keyword>
<evidence type="ECO:0000256" key="5">
    <source>
        <dbReference type="ARBA" id="ARBA00023242"/>
    </source>
</evidence>
<dbReference type="GO" id="GO:0000981">
    <property type="term" value="F:DNA-binding transcription factor activity, RNA polymerase II-specific"/>
    <property type="evidence" value="ECO:0007669"/>
    <property type="project" value="InterPro"/>
</dbReference>
<feature type="region of interest" description="Disordered" evidence="6">
    <location>
        <begin position="112"/>
        <end position="134"/>
    </location>
</feature>
<organism evidence="8 9">
    <name type="scientific">Smittium angustum</name>
    <dbReference type="NCBI Taxonomy" id="133377"/>
    <lineage>
        <taxon>Eukaryota</taxon>
        <taxon>Fungi</taxon>
        <taxon>Fungi incertae sedis</taxon>
        <taxon>Zoopagomycota</taxon>
        <taxon>Kickxellomycotina</taxon>
        <taxon>Harpellomycetes</taxon>
        <taxon>Harpellales</taxon>
        <taxon>Legeriomycetaceae</taxon>
        <taxon>Smittium</taxon>
    </lineage>
</organism>
<dbReference type="Proteomes" id="UP000245591">
    <property type="component" value="Unassembled WGS sequence"/>
</dbReference>
<evidence type="ECO:0000256" key="3">
    <source>
        <dbReference type="ARBA" id="ARBA00023015"/>
    </source>
</evidence>
<dbReference type="AlphaFoldDB" id="A0A2U1J6X5"/>